<dbReference type="InterPro" id="IPR038765">
    <property type="entry name" value="Papain-like_cys_pep_sf"/>
</dbReference>
<dbReference type="STRING" id="31234.E3NDB8"/>
<dbReference type="SUPFAM" id="SSF54001">
    <property type="entry name" value="Cysteine proteinases"/>
    <property type="match status" value="1"/>
</dbReference>
<organism evidence="2">
    <name type="scientific">Caenorhabditis remanei</name>
    <name type="common">Caenorhabditis vulgaris</name>
    <dbReference type="NCBI Taxonomy" id="31234"/>
    <lineage>
        <taxon>Eukaryota</taxon>
        <taxon>Metazoa</taxon>
        <taxon>Ecdysozoa</taxon>
        <taxon>Nematoda</taxon>
        <taxon>Chromadorea</taxon>
        <taxon>Rhabditida</taxon>
        <taxon>Rhabditina</taxon>
        <taxon>Rhabditomorpha</taxon>
        <taxon>Rhabditoidea</taxon>
        <taxon>Rhabditidae</taxon>
        <taxon>Peloderinae</taxon>
        <taxon>Caenorhabditis</taxon>
    </lineage>
</organism>
<dbReference type="OrthoDB" id="5065855at2759"/>
<name>E3NDB8_CAERE</name>
<dbReference type="KEGG" id="crq:GCK72_016049"/>
<gene>
    <name evidence="1" type="ORF">CRE_02620</name>
</gene>
<dbReference type="Proteomes" id="UP000008281">
    <property type="component" value="Unassembled WGS sequence"/>
</dbReference>
<dbReference type="EMBL" id="DS268608">
    <property type="protein sequence ID" value="EFO93579.1"/>
    <property type="molecule type" value="Genomic_DNA"/>
</dbReference>
<dbReference type="InParanoid" id="E3NDB8"/>
<proteinExistence type="predicted"/>
<dbReference type="RefSeq" id="XP_003093610.2">
    <property type="nucleotide sequence ID" value="XM_003093562.2"/>
</dbReference>
<protein>
    <submittedName>
        <fullName evidence="1">Uncharacterized protein</fullName>
    </submittedName>
</protein>
<dbReference type="GeneID" id="9822956"/>
<evidence type="ECO:0000313" key="2">
    <source>
        <dbReference type="Proteomes" id="UP000008281"/>
    </source>
</evidence>
<dbReference type="AlphaFoldDB" id="E3NDB8"/>
<dbReference type="Gene3D" id="3.40.395.10">
    <property type="entry name" value="Adenoviral Proteinase, Chain A"/>
    <property type="match status" value="1"/>
</dbReference>
<dbReference type="HOGENOM" id="CLU_2075326_0_0_1"/>
<reference evidence="1" key="1">
    <citation type="submission" date="2007-07" db="EMBL/GenBank/DDBJ databases">
        <title>PCAP assembly of the Caenorhabditis remanei genome.</title>
        <authorList>
            <consortium name="The Caenorhabditis remanei Sequencing Consortium"/>
            <person name="Wilson R.K."/>
        </authorList>
    </citation>
    <scope>NUCLEOTIDE SEQUENCE [LARGE SCALE GENOMIC DNA]</scope>
    <source>
        <strain evidence="1">PB4641</strain>
    </source>
</reference>
<dbReference type="eggNOG" id="KOG3246">
    <property type="taxonomic scope" value="Eukaryota"/>
</dbReference>
<keyword evidence="2" id="KW-1185">Reference proteome</keyword>
<evidence type="ECO:0000313" key="1">
    <source>
        <dbReference type="EMBL" id="EFO93579.1"/>
    </source>
</evidence>
<accession>E3NDB8</accession>
<dbReference type="CTD" id="9822956"/>
<sequence>MPSYRDDFKLSYESVILNSEDIGILERNEWFNDKLLTFIGEYLMNSHGNSGESRGIHVFTPPETEMIRHSSSDDEVDMYFGMLGVGDMEMVGIFGFMGGKSRIHRFLTICSLKETRTL</sequence>